<reference evidence="1 2" key="1">
    <citation type="journal article" date="2015" name="Int. J. Syst. Evol. Microbiol.">
        <title>Mariniphaga sediminis sp. nov., isolated from coastal sediment.</title>
        <authorList>
            <person name="Wang F.Q."/>
            <person name="Shen Q.Y."/>
            <person name="Chen G.J."/>
            <person name="Du Z.J."/>
        </authorList>
    </citation>
    <scope>NUCLEOTIDE SEQUENCE [LARGE SCALE GENOMIC DNA]</scope>
    <source>
        <strain evidence="1 2">SY21</strain>
    </source>
</reference>
<keyword evidence="2" id="KW-1185">Reference proteome</keyword>
<dbReference type="RefSeq" id="WP_119349699.1">
    <property type="nucleotide sequence ID" value="NZ_QWET01000006.1"/>
</dbReference>
<evidence type="ECO:0000313" key="2">
    <source>
        <dbReference type="Proteomes" id="UP000266441"/>
    </source>
</evidence>
<name>A0A399D2A0_9BACT</name>
<sequence>MPVDTIDSIKRRMIRNASKIWGYPDVQDINSFDPVLGLILGALAEELYNTSREIERADARVVDKLLEVLFRQNMFTHFPAHAIAYAKPLQARVTINDYYQFSFSRELPGKEGATKKDIWFTPAKRTTLFNGEIKYLFAGKHLYGVDGRFKEILAETSRKSTAGNSTLYLGIKMDPLIEILDGLTLFFTFKNLVLEERFYHSLQNATWKINGKEVLFQNGTGTEPDSENSLTRLLEKENNISFKATGFINAFYEKNFMTLSDGDYLLKDFAGLEGTSNLLGEYFSEEKPDVFSEDILWVEIDMAQAASDEEIDDLVVSLNCFPLVNRELNEYTHSIVKGTNVIPLLTDDLFFDVARVSDSRDLVYSPRSSMDGAEGENTYLVRQGGIARFDSRDARETIAHLIDLVRDEAAAFSVKGADLISFELKQLDQIISRLQQRIDTSGVANDLNSYLIMESNSDYDKINVQFWSVAGEQANNIRPGSRLSVLRGVDLDDKSLELFTHSVGGRQKLTKEEKLNTLRRSLLSKGRIVTAEDIKALCYELFGNNVKSVEIKKGVELGHSPGKGMVRTLDIHLLFKEKNSLTSDELWHKTETLKVRLKQDSINLLPYRVFTT</sequence>
<dbReference type="Proteomes" id="UP000266441">
    <property type="component" value="Unassembled WGS sequence"/>
</dbReference>
<organism evidence="1 2">
    <name type="scientific">Mariniphaga sediminis</name>
    <dbReference type="NCBI Taxonomy" id="1628158"/>
    <lineage>
        <taxon>Bacteria</taxon>
        <taxon>Pseudomonadati</taxon>
        <taxon>Bacteroidota</taxon>
        <taxon>Bacteroidia</taxon>
        <taxon>Marinilabiliales</taxon>
        <taxon>Prolixibacteraceae</taxon>
        <taxon>Mariniphaga</taxon>
    </lineage>
</organism>
<evidence type="ECO:0000313" key="1">
    <source>
        <dbReference type="EMBL" id="RIH65318.1"/>
    </source>
</evidence>
<protein>
    <submittedName>
        <fullName evidence="1">Uncharacterized protein</fullName>
    </submittedName>
</protein>
<dbReference type="AlphaFoldDB" id="A0A399D2A0"/>
<dbReference type="EMBL" id="QWET01000006">
    <property type="protein sequence ID" value="RIH65318.1"/>
    <property type="molecule type" value="Genomic_DNA"/>
</dbReference>
<proteinExistence type="predicted"/>
<dbReference type="OrthoDB" id="1090083at2"/>
<comment type="caution">
    <text evidence="1">The sequence shown here is derived from an EMBL/GenBank/DDBJ whole genome shotgun (WGS) entry which is preliminary data.</text>
</comment>
<gene>
    <name evidence="1" type="ORF">D1164_09305</name>
</gene>
<accession>A0A399D2A0</accession>